<reference evidence="2 3" key="1">
    <citation type="journal article" date="2017" name="Mol. Ecol.">
        <title>Comparative and population genomic landscape of Phellinus noxius: A hypervariable fungus causing root rot in trees.</title>
        <authorList>
            <person name="Chung C.L."/>
            <person name="Lee T.J."/>
            <person name="Akiba M."/>
            <person name="Lee H.H."/>
            <person name="Kuo T.H."/>
            <person name="Liu D."/>
            <person name="Ke H.M."/>
            <person name="Yokoi T."/>
            <person name="Roa M.B."/>
            <person name="Lu M.J."/>
            <person name="Chang Y.Y."/>
            <person name="Ann P.J."/>
            <person name="Tsai J.N."/>
            <person name="Chen C.Y."/>
            <person name="Tzean S.S."/>
            <person name="Ota Y."/>
            <person name="Hattori T."/>
            <person name="Sahashi N."/>
            <person name="Liou R.F."/>
            <person name="Kikuchi T."/>
            <person name="Tsai I.J."/>
        </authorList>
    </citation>
    <scope>NUCLEOTIDE SEQUENCE [LARGE SCALE GENOMIC DNA]</scope>
    <source>
        <strain evidence="2 3">FFPRI411160</strain>
    </source>
</reference>
<dbReference type="AlphaFoldDB" id="A0A286UD19"/>
<comment type="caution">
    <text evidence="2">The sequence shown here is derived from an EMBL/GenBank/DDBJ whole genome shotgun (WGS) entry which is preliminary data.</text>
</comment>
<dbReference type="InterPro" id="IPR046528">
    <property type="entry name" value="DUF6593"/>
</dbReference>
<gene>
    <name evidence="2" type="ORF">PNOK_0749200</name>
</gene>
<accession>A0A286UD19</accession>
<keyword evidence="3" id="KW-1185">Reference proteome</keyword>
<evidence type="ECO:0000313" key="2">
    <source>
        <dbReference type="EMBL" id="PAV17428.1"/>
    </source>
</evidence>
<sequence length="258" mass="29675">MQLYFSKRRFFETSFYTPNPDVDDEGMVGLRAVYRVSTTVRRRSIMPDITTILRREGDKEIVIGRILWHWPSQELSMIELDGETMRLSEFLRRGEGLLNTDTNVMLGTERFTWKSAIGRPAQLYDPAGLSAARLHTKLHGLRPRNCATRAAACMLELSPLISMESFACDRVLVSFFAYRACRDLHILLTGWWHAEQGDLSSVRVKIRERKRTKIGRKWEGISTDEDLIEEAIPLMKASYPIEKVYPAYSAEPLTLMPT</sequence>
<dbReference type="Proteomes" id="UP000217199">
    <property type="component" value="Unassembled WGS sequence"/>
</dbReference>
<organism evidence="2 3">
    <name type="scientific">Pyrrhoderma noxium</name>
    <dbReference type="NCBI Taxonomy" id="2282107"/>
    <lineage>
        <taxon>Eukaryota</taxon>
        <taxon>Fungi</taxon>
        <taxon>Dikarya</taxon>
        <taxon>Basidiomycota</taxon>
        <taxon>Agaricomycotina</taxon>
        <taxon>Agaricomycetes</taxon>
        <taxon>Hymenochaetales</taxon>
        <taxon>Hymenochaetaceae</taxon>
        <taxon>Pyrrhoderma</taxon>
    </lineage>
</organism>
<protein>
    <recommendedName>
        <fullName evidence="1">DUF6593 domain-containing protein</fullName>
    </recommendedName>
</protein>
<dbReference type="Pfam" id="PF20236">
    <property type="entry name" value="DUF6593"/>
    <property type="match status" value="1"/>
</dbReference>
<dbReference type="OrthoDB" id="10481659at2759"/>
<feature type="domain" description="DUF6593" evidence="1">
    <location>
        <begin position="31"/>
        <end position="176"/>
    </location>
</feature>
<proteinExistence type="predicted"/>
<dbReference type="EMBL" id="NBII01000007">
    <property type="protein sequence ID" value="PAV17428.1"/>
    <property type="molecule type" value="Genomic_DNA"/>
</dbReference>
<dbReference type="InParanoid" id="A0A286UD19"/>
<evidence type="ECO:0000313" key="3">
    <source>
        <dbReference type="Proteomes" id="UP000217199"/>
    </source>
</evidence>
<name>A0A286UD19_9AGAM</name>
<evidence type="ECO:0000259" key="1">
    <source>
        <dbReference type="Pfam" id="PF20236"/>
    </source>
</evidence>